<gene>
    <name evidence="1" type="ORF">CRG98_033686</name>
</gene>
<dbReference type="Proteomes" id="UP000233551">
    <property type="component" value="Unassembled WGS sequence"/>
</dbReference>
<keyword evidence="2" id="KW-1185">Reference proteome</keyword>
<organism evidence="1 2">
    <name type="scientific">Punica granatum</name>
    <name type="common">Pomegranate</name>
    <dbReference type="NCBI Taxonomy" id="22663"/>
    <lineage>
        <taxon>Eukaryota</taxon>
        <taxon>Viridiplantae</taxon>
        <taxon>Streptophyta</taxon>
        <taxon>Embryophyta</taxon>
        <taxon>Tracheophyta</taxon>
        <taxon>Spermatophyta</taxon>
        <taxon>Magnoliopsida</taxon>
        <taxon>eudicotyledons</taxon>
        <taxon>Gunneridae</taxon>
        <taxon>Pentapetalae</taxon>
        <taxon>rosids</taxon>
        <taxon>malvids</taxon>
        <taxon>Myrtales</taxon>
        <taxon>Lythraceae</taxon>
        <taxon>Punica</taxon>
    </lineage>
</organism>
<name>A0A2I0IPI0_PUNGR</name>
<reference evidence="1 2" key="1">
    <citation type="submission" date="2017-11" db="EMBL/GenBank/DDBJ databases">
        <title>De-novo sequencing of pomegranate (Punica granatum L.) genome.</title>
        <authorList>
            <person name="Akparov Z."/>
            <person name="Amiraslanov A."/>
            <person name="Hajiyeva S."/>
            <person name="Abbasov M."/>
            <person name="Kaur K."/>
            <person name="Hamwieh A."/>
            <person name="Solovyev V."/>
            <person name="Salamov A."/>
            <person name="Braich B."/>
            <person name="Kosarev P."/>
            <person name="Mahmoud A."/>
            <person name="Hajiyev E."/>
            <person name="Babayeva S."/>
            <person name="Izzatullayeva V."/>
            <person name="Mammadov A."/>
            <person name="Mammadov A."/>
            <person name="Sharifova S."/>
            <person name="Ojaghi J."/>
            <person name="Eynullazada K."/>
            <person name="Bayramov B."/>
            <person name="Abdulazimova A."/>
            <person name="Shahmuradov I."/>
        </authorList>
    </citation>
    <scope>NUCLEOTIDE SEQUENCE [LARGE SCALE GENOMIC DNA]</scope>
    <source>
        <strain evidence="2">cv. AG2017</strain>
        <tissue evidence="1">Leaf</tissue>
    </source>
</reference>
<protein>
    <recommendedName>
        <fullName evidence="3">Aminotransferase-like plant mobile domain-containing protein</fullName>
    </recommendedName>
</protein>
<dbReference type="AlphaFoldDB" id="A0A2I0IPI0"/>
<accession>A0A2I0IPI0</accession>
<evidence type="ECO:0008006" key="3">
    <source>
        <dbReference type="Google" id="ProtNLM"/>
    </source>
</evidence>
<proteinExistence type="predicted"/>
<dbReference type="EMBL" id="PGOL01002685">
    <property type="protein sequence ID" value="PKI45887.1"/>
    <property type="molecule type" value="Genomic_DNA"/>
</dbReference>
<comment type="caution">
    <text evidence="1">The sequence shown here is derived from an EMBL/GenBank/DDBJ whole genome shotgun (WGS) entry which is preliminary data.</text>
</comment>
<sequence length="125" mass="14286">MPHLFSCPRLDRVTPPLEEIARIWTTLRPVDRHDITTFVGDIPLLATRHVDWNFLEAAITFWNPSRAVFDIQGIELTPTIEEYRTLIGRTAVVHSFVEPIFHTARSTLVSRLLGVPMTRLNAKLA</sequence>
<evidence type="ECO:0000313" key="2">
    <source>
        <dbReference type="Proteomes" id="UP000233551"/>
    </source>
</evidence>
<evidence type="ECO:0000313" key="1">
    <source>
        <dbReference type="EMBL" id="PKI45887.1"/>
    </source>
</evidence>